<gene>
    <name evidence="1" type="ORF">CMQ_8055</name>
</gene>
<protein>
    <submittedName>
        <fullName evidence="1">Uncharacterized protein</fullName>
    </submittedName>
</protein>
<dbReference type="AlphaFoldDB" id="F0XKW4"/>
<accession>F0XKW4</accession>
<reference evidence="1 2" key="1">
    <citation type="journal article" date="2011" name="Proc. Natl. Acad. Sci. U.S.A.">
        <title>Genome and transcriptome analyses of the mountain pine beetle-fungal symbiont Grosmannia clavigera, a lodgepole pine pathogen.</title>
        <authorList>
            <person name="DiGuistini S."/>
            <person name="Wang Y."/>
            <person name="Liao N.Y."/>
            <person name="Taylor G."/>
            <person name="Tanguay P."/>
            <person name="Feau N."/>
            <person name="Henrissat B."/>
            <person name="Chan S.K."/>
            <person name="Hesse-Orce U."/>
            <person name="Alamouti S.M."/>
            <person name="Tsui C.K.M."/>
            <person name="Docking R.T."/>
            <person name="Levasseur A."/>
            <person name="Haridas S."/>
            <person name="Robertson G."/>
            <person name="Birol I."/>
            <person name="Holt R.A."/>
            <person name="Marra M.A."/>
            <person name="Hamelin R.C."/>
            <person name="Hirst M."/>
            <person name="Jones S.J.M."/>
            <person name="Bohlmann J."/>
            <person name="Breuil C."/>
        </authorList>
    </citation>
    <scope>NUCLEOTIDE SEQUENCE [LARGE SCALE GENOMIC DNA]</scope>
    <source>
        <strain evidence="2">kw1407 / UAMH 11150</strain>
    </source>
</reference>
<dbReference type="RefSeq" id="XP_014171071.1">
    <property type="nucleotide sequence ID" value="XM_014315596.1"/>
</dbReference>
<dbReference type="InParanoid" id="F0XKW4"/>
<proteinExistence type="predicted"/>
<evidence type="ECO:0000313" key="1">
    <source>
        <dbReference type="EMBL" id="EFX01589.1"/>
    </source>
</evidence>
<dbReference type="EMBL" id="GL629788">
    <property type="protein sequence ID" value="EFX01589.1"/>
    <property type="molecule type" value="Genomic_DNA"/>
</dbReference>
<evidence type="ECO:0000313" key="2">
    <source>
        <dbReference type="Proteomes" id="UP000007796"/>
    </source>
</evidence>
<dbReference type="HOGENOM" id="CLU_2097683_0_0_1"/>
<dbReference type="GeneID" id="25981668"/>
<dbReference type="eggNOG" id="ENOG502T4GP">
    <property type="taxonomic scope" value="Eukaryota"/>
</dbReference>
<keyword evidence="2" id="KW-1185">Reference proteome</keyword>
<dbReference type="Proteomes" id="UP000007796">
    <property type="component" value="Unassembled WGS sequence"/>
</dbReference>
<dbReference type="OrthoDB" id="3700556at2759"/>
<sequence length="125" mass="14350">MVVVEKDDFDDAIRSLLQNGFRDAPWSYRSTADPRLFEDEFMQNLHREVALEYSSIDKNSARFLFPTESNIAERAVLVPSSYAHISLTDTPKSRFTCVDGIYYPDGKLLLESFAKTCMREPEIDS</sequence>
<name>F0XKW4_GROCL</name>
<organism evidence="2">
    <name type="scientific">Grosmannia clavigera (strain kw1407 / UAMH 11150)</name>
    <name type="common">Blue stain fungus</name>
    <name type="synonym">Graphiocladiella clavigera</name>
    <dbReference type="NCBI Taxonomy" id="655863"/>
    <lineage>
        <taxon>Eukaryota</taxon>
        <taxon>Fungi</taxon>
        <taxon>Dikarya</taxon>
        <taxon>Ascomycota</taxon>
        <taxon>Pezizomycotina</taxon>
        <taxon>Sordariomycetes</taxon>
        <taxon>Sordariomycetidae</taxon>
        <taxon>Ophiostomatales</taxon>
        <taxon>Ophiostomataceae</taxon>
        <taxon>Leptographium</taxon>
    </lineage>
</organism>